<dbReference type="PANTHER" id="PTHR42978">
    <property type="entry name" value="QUORUM-QUENCHING LACTONASE YTNP-RELATED-RELATED"/>
    <property type="match status" value="1"/>
</dbReference>
<dbReference type="InterPro" id="IPR051013">
    <property type="entry name" value="MBL_superfamily_lactonases"/>
</dbReference>
<keyword evidence="2" id="KW-0479">Metal-binding</keyword>
<sequence length="367" mass="41055">MASHDRIELPPGSTIVKTHLINPVNFGPAQIHRFMSPPVPGLETFKTSPSHSFLIEHPSGRKLVFDLGIRKDYHNYSKSIADYLPTTKYDIQVSDNVADILQDHSIDLATIEAVVWSHWHWDHIGDPSSFPHSVDLVVGAGFKEAMLPGYPANPDSPIRESDYANRTLREITFETDLKIGQFPAFDYFGDGSFYLLDSPGHAVGHLCGLARTTTGSEDSFVLLGGDICHYAGIFRPSKHLPVPEAISPHPCFPNADFPLCPGTAFVDLQRSRARTSTDPLYDLTFGHDIPLAQNTATWLQELDADDRVFVVIAHDSTVRDGVDHFPKALNDWRERGWGRSLKWAFFRDLEVYWKSQGILLHDADAVQ</sequence>
<evidence type="ECO:0000256" key="4">
    <source>
        <dbReference type="ARBA" id="ARBA00022833"/>
    </source>
</evidence>
<dbReference type="InterPro" id="IPR036866">
    <property type="entry name" value="RibonucZ/Hydroxyglut_hydro"/>
</dbReference>
<accession>A0A6A7BFM9</accession>
<dbReference type="CDD" id="cd07730">
    <property type="entry name" value="metallo-hydrolase-like_MBL-fold"/>
    <property type="match status" value="1"/>
</dbReference>
<keyword evidence="4" id="KW-0862">Zinc</keyword>
<comment type="similarity">
    <text evidence="1">Belongs to the metallo-beta-lactamase superfamily.</text>
</comment>
<dbReference type="Gene3D" id="3.60.15.10">
    <property type="entry name" value="Ribonuclease Z/Hydroxyacylglutathione hydrolase-like"/>
    <property type="match status" value="1"/>
</dbReference>
<dbReference type="GO" id="GO:0016787">
    <property type="term" value="F:hydrolase activity"/>
    <property type="evidence" value="ECO:0007669"/>
    <property type="project" value="UniProtKB-KW"/>
</dbReference>
<dbReference type="Proteomes" id="UP000799423">
    <property type="component" value="Unassembled WGS sequence"/>
</dbReference>
<dbReference type="PANTHER" id="PTHR42978:SF5">
    <property type="entry name" value="METALLO-BETA-LACTAMASE DOMAIN-CONTAINING PROTEIN"/>
    <property type="match status" value="1"/>
</dbReference>
<dbReference type="SMART" id="SM00849">
    <property type="entry name" value="Lactamase_B"/>
    <property type="match status" value="1"/>
</dbReference>
<reference evidence="6" key="1">
    <citation type="submission" date="2020-01" db="EMBL/GenBank/DDBJ databases">
        <authorList>
            <consortium name="DOE Joint Genome Institute"/>
            <person name="Haridas S."/>
            <person name="Albert R."/>
            <person name="Binder M."/>
            <person name="Bloem J."/>
            <person name="Labutti K."/>
            <person name="Salamov A."/>
            <person name="Andreopoulos B."/>
            <person name="Baker S.E."/>
            <person name="Barry K."/>
            <person name="Bills G."/>
            <person name="Bluhm B.H."/>
            <person name="Cannon C."/>
            <person name="Castanera R."/>
            <person name="Culley D.E."/>
            <person name="Daum C."/>
            <person name="Ezra D."/>
            <person name="Gonzalez J.B."/>
            <person name="Henrissat B."/>
            <person name="Kuo A."/>
            <person name="Liang C."/>
            <person name="Lipzen A."/>
            <person name="Lutzoni F."/>
            <person name="Magnuson J."/>
            <person name="Mondo S."/>
            <person name="Nolan M."/>
            <person name="Ohm R."/>
            <person name="Pangilinan J."/>
            <person name="Park H.-J."/>
            <person name="Ramirez L."/>
            <person name="Alfaro M."/>
            <person name="Sun H."/>
            <person name="Tritt A."/>
            <person name="Yoshinaga Y."/>
            <person name="Zwiers L.-H."/>
            <person name="Turgeon B.G."/>
            <person name="Goodwin S.B."/>
            <person name="Spatafora J.W."/>
            <person name="Crous P.W."/>
            <person name="Grigoriev I.V."/>
        </authorList>
    </citation>
    <scope>NUCLEOTIDE SEQUENCE</scope>
    <source>
        <strain evidence="6">IPT5</strain>
    </source>
</reference>
<dbReference type="SUPFAM" id="SSF56281">
    <property type="entry name" value="Metallo-hydrolase/oxidoreductase"/>
    <property type="match status" value="1"/>
</dbReference>
<feature type="domain" description="Metallo-beta-lactamase" evidence="5">
    <location>
        <begin position="49"/>
        <end position="287"/>
    </location>
</feature>
<evidence type="ECO:0000256" key="3">
    <source>
        <dbReference type="ARBA" id="ARBA00022801"/>
    </source>
</evidence>
<keyword evidence="7" id="KW-1185">Reference proteome</keyword>
<dbReference type="OrthoDB" id="10250730at2759"/>
<proteinExistence type="inferred from homology"/>
<organism evidence="6 7">
    <name type="scientific">Plenodomus tracheiphilus IPT5</name>
    <dbReference type="NCBI Taxonomy" id="1408161"/>
    <lineage>
        <taxon>Eukaryota</taxon>
        <taxon>Fungi</taxon>
        <taxon>Dikarya</taxon>
        <taxon>Ascomycota</taxon>
        <taxon>Pezizomycotina</taxon>
        <taxon>Dothideomycetes</taxon>
        <taxon>Pleosporomycetidae</taxon>
        <taxon>Pleosporales</taxon>
        <taxon>Pleosporineae</taxon>
        <taxon>Leptosphaeriaceae</taxon>
        <taxon>Plenodomus</taxon>
    </lineage>
</organism>
<dbReference type="EMBL" id="MU006293">
    <property type="protein sequence ID" value="KAF2854210.1"/>
    <property type="molecule type" value="Genomic_DNA"/>
</dbReference>
<protein>
    <submittedName>
        <fullName evidence="6">Metallo-hydrolase/oxidoreductase</fullName>
    </submittedName>
</protein>
<dbReference type="InterPro" id="IPR001279">
    <property type="entry name" value="Metallo-B-lactamas"/>
</dbReference>
<keyword evidence="3" id="KW-0378">Hydrolase</keyword>
<dbReference type="GO" id="GO:0046872">
    <property type="term" value="F:metal ion binding"/>
    <property type="evidence" value="ECO:0007669"/>
    <property type="project" value="UniProtKB-KW"/>
</dbReference>
<name>A0A6A7BFM9_9PLEO</name>
<evidence type="ECO:0000256" key="1">
    <source>
        <dbReference type="ARBA" id="ARBA00007749"/>
    </source>
</evidence>
<evidence type="ECO:0000256" key="2">
    <source>
        <dbReference type="ARBA" id="ARBA00022723"/>
    </source>
</evidence>
<evidence type="ECO:0000313" key="6">
    <source>
        <dbReference type="EMBL" id="KAF2854210.1"/>
    </source>
</evidence>
<evidence type="ECO:0000313" key="7">
    <source>
        <dbReference type="Proteomes" id="UP000799423"/>
    </source>
</evidence>
<dbReference type="AlphaFoldDB" id="A0A6A7BFM9"/>
<evidence type="ECO:0000259" key="5">
    <source>
        <dbReference type="SMART" id="SM00849"/>
    </source>
</evidence>
<dbReference type="Pfam" id="PF00753">
    <property type="entry name" value="Lactamase_B"/>
    <property type="match status" value="1"/>
</dbReference>
<gene>
    <name evidence="6" type="ORF">T440DRAFT_496365</name>
</gene>